<gene>
    <name evidence="1" type="ORF">ACFFP0_26625</name>
</gene>
<sequence length="95" mass="10043">MIFRASILLLVTTVLLAGCGGSKKHWAKDDTPRSETDQAMAECKYQAEAATAGIGSGGHYKTYGKAISAGVAAGVERAMDEEDLIEDCMKAKGFK</sequence>
<proteinExistence type="predicted"/>
<accession>A0ABV6AQP4</accession>
<evidence type="ECO:0000313" key="2">
    <source>
        <dbReference type="Proteomes" id="UP001589692"/>
    </source>
</evidence>
<reference evidence="1 2" key="1">
    <citation type="submission" date="2024-09" db="EMBL/GenBank/DDBJ databases">
        <authorList>
            <person name="Sun Q."/>
            <person name="Mori K."/>
        </authorList>
    </citation>
    <scope>NUCLEOTIDE SEQUENCE [LARGE SCALE GENOMIC DNA]</scope>
    <source>
        <strain evidence="1 2">TBRC 4938</strain>
    </source>
</reference>
<name>A0ABV6AQP4_9HYPH</name>
<dbReference type="RefSeq" id="WP_377265237.1">
    <property type="nucleotide sequence ID" value="NZ_JBHMAA010000033.1"/>
</dbReference>
<dbReference type="PROSITE" id="PS51257">
    <property type="entry name" value="PROKAR_LIPOPROTEIN"/>
    <property type="match status" value="1"/>
</dbReference>
<dbReference type="EMBL" id="JBHMAA010000033">
    <property type="protein sequence ID" value="MFB9952434.1"/>
    <property type="molecule type" value="Genomic_DNA"/>
</dbReference>
<keyword evidence="2" id="KW-1185">Reference proteome</keyword>
<evidence type="ECO:0008006" key="3">
    <source>
        <dbReference type="Google" id="ProtNLM"/>
    </source>
</evidence>
<evidence type="ECO:0000313" key="1">
    <source>
        <dbReference type="EMBL" id="MFB9952434.1"/>
    </source>
</evidence>
<organism evidence="1 2">
    <name type="scientific">Rhizobium puerariae</name>
    <dbReference type="NCBI Taxonomy" id="1585791"/>
    <lineage>
        <taxon>Bacteria</taxon>
        <taxon>Pseudomonadati</taxon>
        <taxon>Pseudomonadota</taxon>
        <taxon>Alphaproteobacteria</taxon>
        <taxon>Hyphomicrobiales</taxon>
        <taxon>Rhizobiaceae</taxon>
        <taxon>Rhizobium/Agrobacterium group</taxon>
        <taxon>Rhizobium</taxon>
    </lineage>
</organism>
<protein>
    <recommendedName>
        <fullName evidence="3">Lipoprotein</fullName>
    </recommendedName>
</protein>
<comment type="caution">
    <text evidence="1">The sequence shown here is derived from an EMBL/GenBank/DDBJ whole genome shotgun (WGS) entry which is preliminary data.</text>
</comment>
<dbReference type="Proteomes" id="UP001589692">
    <property type="component" value="Unassembled WGS sequence"/>
</dbReference>